<dbReference type="EnsemblPlants" id="KQJ85663">
    <property type="protein sequence ID" value="KQJ85663"/>
    <property type="gene ID" value="BRADI_4g00889v3"/>
</dbReference>
<dbReference type="InParanoid" id="A0A0Q3EDC7"/>
<evidence type="ECO:0000313" key="3">
    <source>
        <dbReference type="Proteomes" id="UP000008810"/>
    </source>
</evidence>
<evidence type="ECO:0000313" key="2">
    <source>
        <dbReference type="EnsemblPlants" id="KQJ85663"/>
    </source>
</evidence>
<keyword evidence="3" id="KW-1185">Reference proteome</keyword>
<protein>
    <submittedName>
        <fullName evidence="1 2">Uncharacterized protein</fullName>
    </submittedName>
</protein>
<sequence length="67" mass="8159">MFSLNSCRFSTNQFVYHFSIYYHALLMKFVRNTQPHHRNIEEENSTDTIRCIPFKSRADHEFFEPKT</sequence>
<dbReference type="Proteomes" id="UP000008810">
    <property type="component" value="Chromosome 4"/>
</dbReference>
<reference evidence="1" key="2">
    <citation type="submission" date="2017-06" db="EMBL/GenBank/DDBJ databases">
        <title>WGS assembly of Brachypodium distachyon.</title>
        <authorList>
            <consortium name="The International Brachypodium Initiative"/>
            <person name="Lucas S."/>
            <person name="Harmon-Smith M."/>
            <person name="Lail K."/>
            <person name="Tice H."/>
            <person name="Grimwood J."/>
            <person name="Bruce D."/>
            <person name="Barry K."/>
            <person name="Shu S."/>
            <person name="Lindquist E."/>
            <person name="Wang M."/>
            <person name="Pitluck S."/>
            <person name="Vogel J.P."/>
            <person name="Garvin D.F."/>
            <person name="Mockler T.C."/>
            <person name="Schmutz J."/>
            <person name="Rokhsar D."/>
            <person name="Bevan M.W."/>
        </authorList>
    </citation>
    <scope>NUCLEOTIDE SEQUENCE</scope>
    <source>
        <strain evidence="1">Bd21</strain>
    </source>
</reference>
<dbReference type="Gramene" id="KQJ85663">
    <property type="protein sequence ID" value="KQJ85663"/>
    <property type="gene ID" value="BRADI_4g00889v3"/>
</dbReference>
<evidence type="ECO:0000313" key="1">
    <source>
        <dbReference type="EMBL" id="KQJ85663.1"/>
    </source>
</evidence>
<dbReference type="EMBL" id="CM000883">
    <property type="protein sequence ID" value="KQJ85663.1"/>
    <property type="molecule type" value="Genomic_DNA"/>
</dbReference>
<dbReference type="AlphaFoldDB" id="A0A0Q3EDC7"/>
<name>A0A0Q3EDC7_BRADI</name>
<gene>
    <name evidence="1" type="ORF">BRADI_4g00889v3</name>
</gene>
<organism evidence="1">
    <name type="scientific">Brachypodium distachyon</name>
    <name type="common">Purple false brome</name>
    <name type="synonym">Trachynia distachya</name>
    <dbReference type="NCBI Taxonomy" id="15368"/>
    <lineage>
        <taxon>Eukaryota</taxon>
        <taxon>Viridiplantae</taxon>
        <taxon>Streptophyta</taxon>
        <taxon>Embryophyta</taxon>
        <taxon>Tracheophyta</taxon>
        <taxon>Spermatophyta</taxon>
        <taxon>Magnoliopsida</taxon>
        <taxon>Liliopsida</taxon>
        <taxon>Poales</taxon>
        <taxon>Poaceae</taxon>
        <taxon>BOP clade</taxon>
        <taxon>Pooideae</taxon>
        <taxon>Stipodae</taxon>
        <taxon>Brachypodieae</taxon>
        <taxon>Brachypodium</taxon>
    </lineage>
</organism>
<accession>A0A0Q3EDC7</accession>
<reference evidence="2" key="3">
    <citation type="submission" date="2018-08" db="UniProtKB">
        <authorList>
            <consortium name="EnsemblPlants"/>
        </authorList>
    </citation>
    <scope>IDENTIFICATION</scope>
    <source>
        <strain evidence="2">cv. Bd21</strain>
    </source>
</reference>
<proteinExistence type="predicted"/>
<reference evidence="1 2" key="1">
    <citation type="journal article" date="2010" name="Nature">
        <title>Genome sequencing and analysis of the model grass Brachypodium distachyon.</title>
        <authorList>
            <consortium name="International Brachypodium Initiative"/>
        </authorList>
    </citation>
    <scope>NUCLEOTIDE SEQUENCE [LARGE SCALE GENOMIC DNA]</scope>
    <source>
        <strain evidence="1 2">Bd21</strain>
    </source>
</reference>